<sequence length="37" mass="3902">MAAHSAKGGTLVHYSFLTTGFATMNPDLHTDILDNPG</sequence>
<dbReference type="AlphaFoldDB" id="A0A1I7WSQ2"/>
<dbReference type="WBParaSite" id="Hba_08211">
    <property type="protein sequence ID" value="Hba_08211"/>
    <property type="gene ID" value="Hba_08211"/>
</dbReference>
<protein>
    <submittedName>
        <fullName evidence="2">Oxidoreductase</fullName>
    </submittedName>
</protein>
<keyword evidence="1" id="KW-1185">Reference proteome</keyword>
<organism evidence="1 2">
    <name type="scientific">Heterorhabditis bacteriophora</name>
    <name type="common">Entomopathogenic nematode worm</name>
    <dbReference type="NCBI Taxonomy" id="37862"/>
    <lineage>
        <taxon>Eukaryota</taxon>
        <taxon>Metazoa</taxon>
        <taxon>Ecdysozoa</taxon>
        <taxon>Nematoda</taxon>
        <taxon>Chromadorea</taxon>
        <taxon>Rhabditida</taxon>
        <taxon>Rhabditina</taxon>
        <taxon>Rhabditomorpha</taxon>
        <taxon>Strongyloidea</taxon>
        <taxon>Heterorhabditidae</taxon>
        <taxon>Heterorhabditis</taxon>
    </lineage>
</organism>
<reference evidence="2" key="1">
    <citation type="submission" date="2016-11" db="UniProtKB">
        <authorList>
            <consortium name="WormBaseParasite"/>
        </authorList>
    </citation>
    <scope>IDENTIFICATION</scope>
</reference>
<proteinExistence type="predicted"/>
<accession>A0A1I7WSQ2</accession>
<name>A0A1I7WSQ2_HETBA</name>
<dbReference type="Proteomes" id="UP000095283">
    <property type="component" value="Unplaced"/>
</dbReference>
<evidence type="ECO:0000313" key="2">
    <source>
        <dbReference type="WBParaSite" id="Hba_08211"/>
    </source>
</evidence>
<evidence type="ECO:0000313" key="1">
    <source>
        <dbReference type="Proteomes" id="UP000095283"/>
    </source>
</evidence>